<evidence type="ECO:0000256" key="1">
    <source>
        <dbReference type="SAM" id="Phobius"/>
    </source>
</evidence>
<evidence type="ECO:0000313" key="3">
    <source>
        <dbReference type="Proteomes" id="UP000230052"/>
    </source>
</evidence>
<comment type="caution">
    <text evidence="2">The sequence shown here is derived from an EMBL/GenBank/DDBJ whole genome shotgun (WGS) entry which is preliminary data.</text>
</comment>
<dbReference type="AlphaFoldDB" id="A0A2J0KXR3"/>
<keyword evidence="1" id="KW-0812">Transmembrane</keyword>
<name>A0A2J0KXR3_9BACT</name>
<sequence length="228" mass="25195">MAQERDSTPEKQLLKLIESPAAGGVSQKQLKRSTIGNFSIAALKGRISFLRGKIDLEALLKKPPIDIKGINKVLIVLVISLSLYLGGDFIISMANLNKIPEFKLGENIKKTNGGLPEGSVLNKGSYYLEKATSRDIFKFYQAAQPKPSAEAATKKEERAEPKINDLIRDFKLVGIAWSDNPDAMIEDGNTKQIHFLKRGDKIGKDIKVEAIFKDKVILSSEGEEAELR</sequence>
<protein>
    <submittedName>
        <fullName evidence="2">Uncharacterized protein</fullName>
    </submittedName>
</protein>
<dbReference type="Proteomes" id="UP000230052">
    <property type="component" value="Unassembled WGS sequence"/>
</dbReference>
<reference evidence="2 3" key="1">
    <citation type="submission" date="2017-09" db="EMBL/GenBank/DDBJ databases">
        <title>Depth-based differentiation of microbial function through sediment-hosted aquifers and enrichment of novel symbionts in the deep terrestrial subsurface.</title>
        <authorList>
            <person name="Probst A.J."/>
            <person name="Ladd B."/>
            <person name="Jarett J.K."/>
            <person name="Geller-Mcgrath D.E."/>
            <person name="Sieber C.M."/>
            <person name="Emerson J.B."/>
            <person name="Anantharaman K."/>
            <person name="Thomas B.C."/>
            <person name="Malmstrom R."/>
            <person name="Stieglmeier M."/>
            <person name="Klingl A."/>
            <person name="Woyke T."/>
            <person name="Ryan C.M."/>
            <person name="Banfield J.F."/>
        </authorList>
    </citation>
    <scope>NUCLEOTIDE SEQUENCE [LARGE SCALE GENOMIC DNA]</scope>
    <source>
        <strain evidence="2">CG07_land_8_20_14_0_80_42_15</strain>
    </source>
</reference>
<accession>A0A2J0KXR3</accession>
<dbReference type="EMBL" id="PEWV01000020">
    <property type="protein sequence ID" value="PIU42094.1"/>
    <property type="molecule type" value="Genomic_DNA"/>
</dbReference>
<feature type="transmembrane region" description="Helical" evidence="1">
    <location>
        <begin position="73"/>
        <end position="94"/>
    </location>
</feature>
<keyword evidence="1" id="KW-0472">Membrane</keyword>
<organism evidence="2 3">
    <name type="scientific">Candidatus Aquitaenariimonas noxiae</name>
    <dbReference type="NCBI Taxonomy" id="1974741"/>
    <lineage>
        <taxon>Bacteria</taxon>
        <taxon>Pseudomonadati</taxon>
        <taxon>Candidatus Omnitrophota</taxon>
        <taxon>Candidatus Aquitaenariimonas</taxon>
    </lineage>
</organism>
<gene>
    <name evidence="2" type="ORF">COS99_02110</name>
</gene>
<dbReference type="Gene3D" id="2.30.30.830">
    <property type="match status" value="1"/>
</dbReference>
<evidence type="ECO:0000313" key="2">
    <source>
        <dbReference type="EMBL" id="PIU42094.1"/>
    </source>
</evidence>
<keyword evidence="1" id="KW-1133">Transmembrane helix</keyword>
<proteinExistence type="predicted"/>